<dbReference type="Proteomes" id="UP000186385">
    <property type="component" value="Unassembled WGS sequence"/>
</dbReference>
<dbReference type="EMBL" id="FTLX01000002">
    <property type="protein sequence ID" value="SIQ35944.1"/>
    <property type="molecule type" value="Genomic_DNA"/>
</dbReference>
<evidence type="ECO:0000313" key="2">
    <source>
        <dbReference type="Proteomes" id="UP000186385"/>
    </source>
</evidence>
<protein>
    <submittedName>
        <fullName evidence="1">Uncharacterized protein</fullName>
    </submittedName>
</protein>
<evidence type="ECO:0000313" key="1">
    <source>
        <dbReference type="EMBL" id="SIQ35944.1"/>
    </source>
</evidence>
<dbReference type="AlphaFoldDB" id="A0A1N6S4B5"/>
<proteinExistence type="predicted"/>
<organism evidence="1 2">
    <name type="scientific">Domibacillus enclensis</name>
    <dbReference type="NCBI Taxonomy" id="1017273"/>
    <lineage>
        <taxon>Bacteria</taxon>
        <taxon>Bacillati</taxon>
        <taxon>Bacillota</taxon>
        <taxon>Bacilli</taxon>
        <taxon>Bacillales</taxon>
        <taxon>Bacillaceae</taxon>
        <taxon>Domibacillus</taxon>
    </lineage>
</organism>
<gene>
    <name evidence="1" type="ORF">SAMN05443094_102311</name>
</gene>
<name>A0A1N6S4B5_9BACI</name>
<reference evidence="1 2" key="1">
    <citation type="submission" date="2017-01" db="EMBL/GenBank/DDBJ databases">
        <authorList>
            <person name="Mah S.A."/>
            <person name="Swanson W.J."/>
            <person name="Moy G.W."/>
            <person name="Vacquier V.D."/>
        </authorList>
    </citation>
    <scope>NUCLEOTIDE SEQUENCE [LARGE SCALE GENOMIC DNA]</scope>
    <source>
        <strain evidence="1 2">NIO-1016</strain>
    </source>
</reference>
<accession>A0A1N6S4B5</accession>
<sequence>MARSSGGVKNLIKMGMKYGPVLYPIVKKYLDKRKASKVYRPR</sequence>
<dbReference type="RefSeq" id="WP_231581404.1">
    <property type="nucleotide sequence ID" value="NZ_FTLX01000002.1"/>
</dbReference>